<dbReference type="PROSITE" id="PS01124">
    <property type="entry name" value="HTH_ARAC_FAMILY_2"/>
    <property type="match status" value="1"/>
</dbReference>
<dbReference type="InterPro" id="IPR003313">
    <property type="entry name" value="AraC-bd"/>
</dbReference>
<evidence type="ECO:0000256" key="3">
    <source>
        <dbReference type="ARBA" id="ARBA00023163"/>
    </source>
</evidence>
<reference evidence="6" key="1">
    <citation type="submission" date="2016-10" db="EMBL/GenBank/DDBJ databases">
        <authorList>
            <person name="Varghese N."/>
            <person name="Submissions S."/>
        </authorList>
    </citation>
    <scope>NUCLEOTIDE SEQUENCE [LARGE SCALE GENOMIC DNA]</scope>
    <source>
        <strain evidence="6">DSM 23317</strain>
    </source>
</reference>
<keyword evidence="6" id="KW-1185">Reference proteome</keyword>
<organism evidence="5 6">
    <name type="scientific">Ferrimonas sediminum</name>
    <dbReference type="NCBI Taxonomy" id="718193"/>
    <lineage>
        <taxon>Bacteria</taxon>
        <taxon>Pseudomonadati</taxon>
        <taxon>Pseudomonadota</taxon>
        <taxon>Gammaproteobacteria</taxon>
        <taxon>Alteromonadales</taxon>
        <taxon>Ferrimonadaceae</taxon>
        <taxon>Ferrimonas</taxon>
    </lineage>
</organism>
<dbReference type="SUPFAM" id="SSF51215">
    <property type="entry name" value="Regulatory protein AraC"/>
    <property type="match status" value="1"/>
</dbReference>
<dbReference type="Pfam" id="PF12833">
    <property type="entry name" value="HTH_18"/>
    <property type="match status" value="1"/>
</dbReference>
<dbReference type="InterPro" id="IPR014710">
    <property type="entry name" value="RmlC-like_jellyroll"/>
</dbReference>
<dbReference type="InterPro" id="IPR037923">
    <property type="entry name" value="HTH-like"/>
</dbReference>
<dbReference type="RefSeq" id="WP_090365118.1">
    <property type="nucleotide sequence ID" value="NZ_FNEM01000007.1"/>
</dbReference>
<evidence type="ECO:0000313" key="6">
    <source>
        <dbReference type="Proteomes" id="UP000199527"/>
    </source>
</evidence>
<dbReference type="EMBL" id="FNEM01000007">
    <property type="protein sequence ID" value="SDJ33591.1"/>
    <property type="molecule type" value="Genomic_DNA"/>
</dbReference>
<dbReference type="Gene3D" id="1.10.10.60">
    <property type="entry name" value="Homeodomain-like"/>
    <property type="match status" value="1"/>
</dbReference>
<name>A0A1G8SWM6_9GAMM</name>
<dbReference type="SMART" id="SM00342">
    <property type="entry name" value="HTH_ARAC"/>
    <property type="match status" value="1"/>
</dbReference>
<dbReference type="SUPFAM" id="SSF46689">
    <property type="entry name" value="Homeodomain-like"/>
    <property type="match status" value="1"/>
</dbReference>
<proteinExistence type="predicted"/>
<dbReference type="Pfam" id="PF02311">
    <property type="entry name" value="AraC_binding"/>
    <property type="match status" value="1"/>
</dbReference>
<dbReference type="InterPro" id="IPR009057">
    <property type="entry name" value="Homeodomain-like_sf"/>
</dbReference>
<dbReference type="PANTHER" id="PTHR43280:SF32">
    <property type="entry name" value="TRANSCRIPTIONAL REGULATORY PROTEIN"/>
    <property type="match status" value="1"/>
</dbReference>
<evidence type="ECO:0000313" key="5">
    <source>
        <dbReference type="EMBL" id="SDJ33591.1"/>
    </source>
</evidence>
<keyword evidence="1" id="KW-0805">Transcription regulation</keyword>
<dbReference type="AlphaFoldDB" id="A0A1G8SWM6"/>
<accession>A0A1G8SWM6</accession>
<dbReference type="OrthoDB" id="9814125at2"/>
<evidence type="ECO:0000259" key="4">
    <source>
        <dbReference type="PROSITE" id="PS01124"/>
    </source>
</evidence>
<dbReference type="GO" id="GO:0003700">
    <property type="term" value="F:DNA-binding transcription factor activity"/>
    <property type="evidence" value="ECO:0007669"/>
    <property type="project" value="InterPro"/>
</dbReference>
<dbReference type="PANTHER" id="PTHR43280">
    <property type="entry name" value="ARAC-FAMILY TRANSCRIPTIONAL REGULATOR"/>
    <property type="match status" value="1"/>
</dbReference>
<keyword evidence="3" id="KW-0804">Transcription</keyword>
<evidence type="ECO:0000256" key="1">
    <source>
        <dbReference type="ARBA" id="ARBA00023015"/>
    </source>
</evidence>
<keyword evidence="2 5" id="KW-0238">DNA-binding</keyword>
<feature type="domain" description="HTH araC/xylS-type" evidence="4">
    <location>
        <begin position="192"/>
        <end position="290"/>
    </location>
</feature>
<dbReference type="Gene3D" id="2.60.120.10">
    <property type="entry name" value="Jelly Rolls"/>
    <property type="match status" value="1"/>
</dbReference>
<dbReference type="InterPro" id="IPR018060">
    <property type="entry name" value="HTH_AraC"/>
</dbReference>
<sequence>MDKVDDIPSITYDSPQLRDTGMDILDLEAFLQDLCNHGANPYQPHRISHFCLIFVEQGEGEHYIDFHSYPYKPGCVIFLNKYQIHTFNRENKIKGKLVLMTREFFAAGAANIRTSYFVPAHQTLSAFPILHLSGALNESTRAMLSEMTRALNEGPDSRVIVQLLLSAMMLKLAKQREGHLAHLSEQQKDRYGEFLRLVDEHFTEIREASQYAQLMHISYKCLNQLCKACCGHTAKQLIDFRIILEIKRKLAMDGLSVQDAAFEMGFEDITHFIKYFKRHTGKTPAAFKREHEG</sequence>
<dbReference type="Proteomes" id="UP000199527">
    <property type="component" value="Unassembled WGS sequence"/>
</dbReference>
<gene>
    <name evidence="5" type="ORF">SAMN04488540_10733</name>
</gene>
<dbReference type="GO" id="GO:0043565">
    <property type="term" value="F:sequence-specific DNA binding"/>
    <property type="evidence" value="ECO:0007669"/>
    <property type="project" value="InterPro"/>
</dbReference>
<evidence type="ECO:0000256" key="2">
    <source>
        <dbReference type="ARBA" id="ARBA00023125"/>
    </source>
</evidence>
<protein>
    <submittedName>
        <fullName evidence="5">AraC-type DNA-binding protein</fullName>
    </submittedName>
</protein>